<dbReference type="InterPro" id="IPR050079">
    <property type="entry name" value="DEAD_box_RNA_helicase"/>
</dbReference>
<evidence type="ECO:0000259" key="7">
    <source>
        <dbReference type="PROSITE" id="PS51194"/>
    </source>
</evidence>
<keyword evidence="4" id="KW-0067">ATP-binding</keyword>
<dbReference type="InterPro" id="IPR001650">
    <property type="entry name" value="Helicase_C-like"/>
</dbReference>
<organism evidence="8 9">
    <name type="scientific">Cardiosporidium cionae</name>
    <dbReference type="NCBI Taxonomy" id="476202"/>
    <lineage>
        <taxon>Eukaryota</taxon>
        <taxon>Sar</taxon>
        <taxon>Alveolata</taxon>
        <taxon>Apicomplexa</taxon>
        <taxon>Aconoidasida</taxon>
        <taxon>Nephromycida</taxon>
        <taxon>Cardiosporidium</taxon>
    </lineage>
</organism>
<dbReference type="Gene3D" id="3.40.50.300">
    <property type="entry name" value="P-loop containing nucleotide triphosphate hydrolases"/>
    <property type="match status" value="2"/>
</dbReference>
<keyword evidence="3 8" id="KW-0347">Helicase</keyword>
<dbReference type="PROSITE" id="PS51192">
    <property type="entry name" value="HELICASE_ATP_BIND_1"/>
    <property type="match status" value="1"/>
</dbReference>
<dbReference type="InterPro" id="IPR014001">
    <property type="entry name" value="Helicase_ATP-bd"/>
</dbReference>
<dbReference type="Pfam" id="PF00271">
    <property type="entry name" value="Helicase_C"/>
    <property type="match status" value="1"/>
</dbReference>
<comment type="caution">
    <text evidence="8">The sequence shown here is derived from an EMBL/GenBank/DDBJ whole genome shotgun (WGS) entry which is preliminary data.</text>
</comment>
<dbReference type="CDD" id="cd18787">
    <property type="entry name" value="SF2_C_DEAD"/>
    <property type="match status" value="1"/>
</dbReference>
<evidence type="ECO:0000256" key="5">
    <source>
        <dbReference type="SAM" id="MobiDB-lite"/>
    </source>
</evidence>
<feature type="region of interest" description="Disordered" evidence="5">
    <location>
        <begin position="204"/>
        <end position="226"/>
    </location>
</feature>
<name>A0ABQ7JG58_9APIC</name>
<reference evidence="8 9" key="1">
    <citation type="journal article" date="2020" name="bioRxiv">
        <title>Metabolic contributions of an alphaproteobacterial endosymbiont in the apicomplexan Cardiosporidium cionae.</title>
        <authorList>
            <person name="Hunter E.S."/>
            <person name="Paight C.J."/>
            <person name="Lane C.E."/>
        </authorList>
    </citation>
    <scope>NUCLEOTIDE SEQUENCE [LARGE SCALE GENOMIC DNA]</scope>
    <source>
        <strain evidence="8">ESH_2018</strain>
    </source>
</reference>
<proteinExistence type="predicted"/>
<keyword evidence="9" id="KW-1185">Reference proteome</keyword>
<dbReference type="SMART" id="SM00490">
    <property type="entry name" value="HELICc"/>
    <property type="match status" value="1"/>
</dbReference>
<dbReference type="EMBL" id="JADAQX010000013">
    <property type="protein sequence ID" value="KAF8822948.1"/>
    <property type="molecule type" value="Genomic_DNA"/>
</dbReference>
<keyword evidence="2" id="KW-0378">Hydrolase</keyword>
<evidence type="ECO:0000313" key="9">
    <source>
        <dbReference type="Proteomes" id="UP000823046"/>
    </source>
</evidence>
<gene>
    <name evidence="8" type="primary">PSH3</name>
    <name evidence="8" type="ORF">IE077_004320</name>
</gene>
<dbReference type="InterPro" id="IPR027417">
    <property type="entry name" value="P-loop_NTPase"/>
</dbReference>
<dbReference type="GO" id="GO:0004386">
    <property type="term" value="F:helicase activity"/>
    <property type="evidence" value="ECO:0007669"/>
    <property type="project" value="UniProtKB-KW"/>
</dbReference>
<protein>
    <submittedName>
        <fullName evidence="8">Dna helicase PSH3</fullName>
    </submittedName>
</protein>
<dbReference type="PANTHER" id="PTHR47959">
    <property type="entry name" value="ATP-DEPENDENT RNA HELICASE RHLE-RELATED"/>
    <property type="match status" value="1"/>
</dbReference>
<keyword evidence="1" id="KW-0547">Nucleotide-binding</keyword>
<feature type="domain" description="Helicase ATP-binding" evidence="6">
    <location>
        <begin position="1"/>
        <end position="131"/>
    </location>
</feature>
<dbReference type="Proteomes" id="UP000823046">
    <property type="component" value="Unassembled WGS sequence"/>
</dbReference>
<evidence type="ECO:0000256" key="2">
    <source>
        <dbReference type="ARBA" id="ARBA00022801"/>
    </source>
</evidence>
<evidence type="ECO:0000256" key="4">
    <source>
        <dbReference type="ARBA" id="ARBA00022840"/>
    </source>
</evidence>
<evidence type="ECO:0000259" key="6">
    <source>
        <dbReference type="PROSITE" id="PS51192"/>
    </source>
</evidence>
<dbReference type="SUPFAM" id="SSF52540">
    <property type="entry name" value="P-loop containing nucleoside triphosphate hydrolases"/>
    <property type="match status" value="1"/>
</dbReference>
<dbReference type="InterPro" id="IPR011545">
    <property type="entry name" value="DEAD/DEAH_box_helicase_dom"/>
</dbReference>
<accession>A0ABQ7JG58</accession>
<feature type="region of interest" description="Disordered" evidence="5">
    <location>
        <begin position="233"/>
        <end position="252"/>
    </location>
</feature>
<evidence type="ECO:0000256" key="1">
    <source>
        <dbReference type="ARBA" id="ARBA00022741"/>
    </source>
</evidence>
<dbReference type="PROSITE" id="PS51194">
    <property type="entry name" value="HELICASE_CTER"/>
    <property type="match status" value="1"/>
</dbReference>
<sequence>MGGISVVEDRKQLNAWPTIIVSTPGRLRNAMRRHSIFRAKRRRLIAFVLDEADLLLSHCFRECIEKLGFFLPTQPRMEDFSMDGRLDSMDFHRSLLMKWIRPSVQLLAFSATFPKPFISYFEDFILNLDFIQAMAAPSTTDSKLPLIEGGNFMPNIGEALPDPSSVDFSFNVNSPMELPPGCFLQREFVKILLCSSHWQPSTHIQSTSSFNKDHPPLTSPLKTDAEAEKGDFSLQTSSCDKAKPSYSSPSVETSDVFSSLTKRSFASPVLFGILSLPCKDFSFPYYVDKEGLKFCCISLPSSPSDFEEFRSSNGMQLAKSFSNAGIPTDYTRSSFLDAYLLILFYFCFNLSRLSQADRVESFSSLKYGRCRVLVCSDVMSRGVDAPTVDLVLNWDIPMDKETFLHRCGRAARFGQYGYNITICTEEDFSYANYFFLTFNIIPMPFEELVASIPAAQSVSGEDLTLLQSVCTPTVDFQRATEVSHISSRHMALQEEILGVTSEIKGEEIHENVSTDEKKVENTVPLPSVATVTNEISNSVEPVVIRQTVASSTPTYQGGNESVREALSPPQNFPLKDCMYIPLMGFFAGSHMFAHSNMENTALSYIEEVLKNEIKWKSAPSHTFTSVNTPSNILEVDPTQPETELHETVTTGPVKSSLFLEVRRKYPAKPTFGEFSSTSTVGNSAEFQIRLVLRRPADFLSKISHPPIALLSSVDLPSNAIRLLEGAGEAASPKAHVHNASTAYIYFSLLNVRAASSTVCIPFSDTLGSAGTRIAFPVNGIVCSTTHGCSNLFCNFMQSHDVSLATVTMDVFLYTLEKFESSLWCSFKRQCEQLVEAEFPPPGVARKRRESIPSDLRCVGNPLFALRTAPNAWLKEVRGYHAAIWNA</sequence>
<evidence type="ECO:0000313" key="8">
    <source>
        <dbReference type="EMBL" id="KAF8822948.1"/>
    </source>
</evidence>
<feature type="domain" description="Helicase C-terminal" evidence="7">
    <location>
        <begin position="286"/>
        <end position="456"/>
    </location>
</feature>
<evidence type="ECO:0000256" key="3">
    <source>
        <dbReference type="ARBA" id="ARBA00022806"/>
    </source>
</evidence>
<dbReference type="PANTHER" id="PTHR47959:SF1">
    <property type="entry name" value="ATP-DEPENDENT RNA HELICASE DBPA"/>
    <property type="match status" value="1"/>
</dbReference>
<dbReference type="Pfam" id="PF00270">
    <property type="entry name" value="DEAD"/>
    <property type="match status" value="1"/>
</dbReference>